<evidence type="ECO:0000313" key="2">
    <source>
        <dbReference type="EMBL" id="GGI90577.1"/>
    </source>
</evidence>
<dbReference type="AlphaFoldDB" id="A0A917JWJ9"/>
<sequence>MIQIQQSNPPLELPLSCNDLFDVIRRPQISIRNKDIKYSYSEYLTLKEPIGIHLELDTLIYYPSLCKALRQLEALSYEIEIPLHDIPTLKNQGLDAISKTLDAIKEKLSTARQNKACLDAKVNNLVYLYGQEEKMPVLRDFKPYFTRRQAYYGNKLTIARKLNISGVNYYLRYQGERYGKTSHLYKLDEYHLLKKYFEATKSDDKAITPRMRYHLIGGFINTPIFAFRAANEYKQSGKKYYIDLKTNITMTRVSEARNIACLYQPEPELILLERKK</sequence>
<gene>
    <name evidence="2" type="ORF">GCM10007966_19140</name>
</gene>
<feature type="coiled-coil region" evidence="1">
    <location>
        <begin position="94"/>
        <end position="121"/>
    </location>
</feature>
<dbReference type="OrthoDB" id="5634115at2"/>
<keyword evidence="3" id="KW-1185">Reference proteome</keyword>
<keyword evidence="1" id="KW-0175">Coiled coil</keyword>
<comment type="caution">
    <text evidence="2">The sequence shown here is derived from an EMBL/GenBank/DDBJ whole genome shotgun (WGS) entry which is preliminary data.</text>
</comment>
<protein>
    <submittedName>
        <fullName evidence="2">Uncharacterized protein</fullName>
    </submittedName>
</protein>
<proteinExistence type="predicted"/>
<organism evidence="2 3">
    <name type="scientific">Legionella impletisoli</name>
    <dbReference type="NCBI Taxonomy" id="343510"/>
    <lineage>
        <taxon>Bacteria</taxon>
        <taxon>Pseudomonadati</taxon>
        <taxon>Pseudomonadota</taxon>
        <taxon>Gammaproteobacteria</taxon>
        <taxon>Legionellales</taxon>
        <taxon>Legionellaceae</taxon>
        <taxon>Legionella</taxon>
    </lineage>
</organism>
<dbReference type="EMBL" id="BMOB01000009">
    <property type="protein sequence ID" value="GGI90577.1"/>
    <property type="molecule type" value="Genomic_DNA"/>
</dbReference>
<accession>A0A917JWJ9</accession>
<name>A0A917JWJ9_9GAMM</name>
<evidence type="ECO:0000313" key="3">
    <source>
        <dbReference type="Proteomes" id="UP000630149"/>
    </source>
</evidence>
<dbReference type="RefSeq" id="WP_131777219.1">
    <property type="nucleotide sequence ID" value="NZ_BMOB01000009.1"/>
</dbReference>
<reference evidence="2" key="1">
    <citation type="journal article" date="2014" name="Int. J. Syst. Evol. Microbiol.">
        <title>Complete genome sequence of Corynebacterium casei LMG S-19264T (=DSM 44701T), isolated from a smear-ripened cheese.</title>
        <authorList>
            <consortium name="US DOE Joint Genome Institute (JGI-PGF)"/>
            <person name="Walter F."/>
            <person name="Albersmeier A."/>
            <person name="Kalinowski J."/>
            <person name="Ruckert C."/>
        </authorList>
    </citation>
    <scope>NUCLEOTIDE SEQUENCE</scope>
    <source>
        <strain evidence="2">JCM 13919</strain>
    </source>
</reference>
<dbReference type="Proteomes" id="UP000630149">
    <property type="component" value="Unassembled WGS sequence"/>
</dbReference>
<reference evidence="2" key="2">
    <citation type="submission" date="2020-09" db="EMBL/GenBank/DDBJ databases">
        <authorList>
            <person name="Sun Q."/>
            <person name="Ohkuma M."/>
        </authorList>
    </citation>
    <scope>NUCLEOTIDE SEQUENCE</scope>
    <source>
        <strain evidence="2">JCM 13919</strain>
    </source>
</reference>
<evidence type="ECO:0000256" key="1">
    <source>
        <dbReference type="SAM" id="Coils"/>
    </source>
</evidence>